<dbReference type="PANTHER" id="PTHR32315">
    <property type="entry name" value="ADENINE PHOSPHORIBOSYLTRANSFERASE"/>
    <property type="match status" value="1"/>
</dbReference>
<dbReference type="GO" id="GO:0002055">
    <property type="term" value="F:adenine binding"/>
    <property type="evidence" value="ECO:0007669"/>
    <property type="project" value="TreeGrafter"/>
</dbReference>
<dbReference type="InterPro" id="IPR000836">
    <property type="entry name" value="PRTase_dom"/>
</dbReference>
<proteinExistence type="inferred from homology"/>
<keyword evidence="12" id="KW-1185">Reference proteome</keyword>
<dbReference type="Gene3D" id="3.40.50.2020">
    <property type="match status" value="1"/>
</dbReference>
<comment type="similarity">
    <text evidence="4">Belongs to the purine/pyrimidine phosphoribosyltransferase family.</text>
</comment>
<dbReference type="OrthoDB" id="363185at2759"/>
<dbReference type="GO" id="GO:0006695">
    <property type="term" value="P:cholesterol biosynthetic process"/>
    <property type="evidence" value="ECO:0007669"/>
    <property type="project" value="InterPro"/>
</dbReference>
<dbReference type="AlphaFoldDB" id="A0A9W8RXT2"/>
<dbReference type="GO" id="GO:0006166">
    <property type="term" value="P:purine ribonucleoside salvage"/>
    <property type="evidence" value="ECO:0007669"/>
    <property type="project" value="UniProtKB-KW"/>
</dbReference>
<dbReference type="PANTHER" id="PTHR32315:SF3">
    <property type="entry name" value="ADENINE PHOSPHORIBOSYLTRANSFERASE"/>
    <property type="match status" value="1"/>
</dbReference>
<evidence type="ECO:0000259" key="10">
    <source>
        <dbReference type="Pfam" id="PF00156"/>
    </source>
</evidence>
<sequence length="348" mass="38307">MHDYKSLVVSISDATKREYAAATGADLSRLLGDRAYKEQHRKALTAFFQEQLQRRPRLAEEHFLEVVHSAVDVDVLLITGMRDEAPFATLSHLVSDSRLLEIRVEVSEAVQIARRKGQGKENDSPRMNGNIAGSEPPVLDYIPSFTFNNDAVGDEAARVFAEYRLHPFLSDKLQRLASMVRSVPDLPRPSIEFRHVLNICQQPGGLTLSASLMHSIFSGDWEMIDAVICCEAGGFPFASRLEGMVEVPIVPCTSHISSHSFKASEKELFEMDATAIHKGASVVVVDDVLATGETLLAVLKLLAKAGACMEDTSVIVVGEFPAHRGREFLRLHGFGRVHIQSLLVFGGE</sequence>
<keyword evidence="8" id="KW-0808">Transferase</keyword>
<evidence type="ECO:0000256" key="5">
    <source>
        <dbReference type="ARBA" id="ARBA00011893"/>
    </source>
</evidence>
<dbReference type="CDD" id="cd06223">
    <property type="entry name" value="PRTases_typeI"/>
    <property type="match status" value="1"/>
</dbReference>
<protein>
    <recommendedName>
        <fullName evidence="5">adenine phosphoribosyltransferase</fullName>
        <ecNumber evidence="5">2.4.2.7</ecNumber>
    </recommendedName>
</protein>
<dbReference type="InterPro" id="IPR027417">
    <property type="entry name" value="P-loop_NTPase"/>
</dbReference>
<evidence type="ECO:0000313" key="12">
    <source>
        <dbReference type="Proteomes" id="UP001152049"/>
    </source>
</evidence>
<evidence type="ECO:0000256" key="4">
    <source>
        <dbReference type="ARBA" id="ARBA00008391"/>
    </source>
</evidence>
<dbReference type="Gene3D" id="3.40.50.300">
    <property type="entry name" value="P-loop containing nucleotide triphosphate hydrolases"/>
    <property type="match status" value="1"/>
</dbReference>
<comment type="pathway">
    <text evidence="3">Purine metabolism; AMP biosynthesis via salvage pathway; AMP from adenine: step 1/1.</text>
</comment>
<dbReference type="GO" id="GO:0005737">
    <property type="term" value="C:cytoplasm"/>
    <property type="evidence" value="ECO:0007669"/>
    <property type="project" value="UniProtKB-SubCell"/>
</dbReference>
<comment type="subcellular location">
    <subcellularLocation>
        <location evidence="2">Cytoplasm</location>
    </subcellularLocation>
</comment>
<dbReference type="EC" id="2.4.2.7" evidence="5"/>
<dbReference type="GO" id="GO:0003999">
    <property type="term" value="F:adenine phosphoribosyltransferase activity"/>
    <property type="evidence" value="ECO:0007669"/>
    <property type="project" value="UniProtKB-EC"/>
</dbReference>
<dbReference type="GO" id="GO:0016208">
    <property type="term" value="F:AMP binding"/>
    <property type="evidence" value="ECO:0007669"/>
    <property type="project" value="TreeGrafter"/>
</dbReference>
<dbReference type="SUPFAM" id="SSF53271">
    <property type="entry name" value="PRTase-like"/>
    <property type="match status" value="1"/>
</dbReference>
<evidence type="ECO:0000256" key="7">
    <source>
        <dbReference type="ARBA" id="ARBA00022676"/>
    </source>
</evidence>
<evidence type="ECO:0000256" key="1">
    <source>
        <dbReference type="ARBA" id="ARBA00000868"/>
    </source>
</evidence>
<dbReference type="GO" id="GO:0006168">
    <property type="term" value="P:adenine salvage"/>
    <property type="evidence" value="ECO:0007669"/>
    <property type="project" value="TreeGrafter"/>
</dbReference>
<dbReference type="InterPro" id="IPR050054">
    <property type="entry name" value="UPRTase/APRTase"/>
</dbReference>
<dbReference type="GO" id="GO:0044209">
    <property type="term" value="P:AMP salvage"/>
    <property type="evidence" value="ECO:0007669"/>
    <property type="project" value="TreeGrafter"/>
</dbReference>
<dbReference type="Proteomes" id="UP001152049">
    <property type="component" value="Unassembled WGS sequence"/>
</dbReference>
<keyword evidence="9" id="KW-0660">Purine salvage</keyword>
<comment type="caution">
    <text evidence="11">The sequence shown here is derived from an EMBL/GenBank/DDBJ whole genome shotgun (WGS) entry which is preliminary data.</text>
</comment>
<organism evidence="11 12">
    <name type="scientific">Fusarium torreyae</name>
    <dbReference type="NCBI Taxonomy" id="1237075"/>
    <lineage>
        <taxon>Eukaryota</taxon>
        <taxon>Fungi</taxon>
        <taxon>Dikarya</taxon>
        <taxon>Ascomycota</taxon>
        <taxon>Pezizomycotina</taxon>
        <taxon>Sordariomycetes</taxon>
        <taxon>Hypocreomycetidae</taxon>
        <taxon>Hypocreales</taxon>
        <taxon>Nectriaceae</taxon>
        <taxon>Fusarium</taxon>
    </lineage>
</organism>
<evidence type="ECO:0000256" key="9">
    <source>
        <dbReference type="ARBA" id="ARBA00022726"/>
    </source>
</evidence>
<feature type="domain" description="Phosphoribosyltransferase" evidence="10">
    <location>
        <begin position="197"/>
        <end position="308"/>
    </location>
</feature>
<keyword evidence="7" id="KW-0328">Glycosyltransferase</keyword>
<dbReference type="Pfam" id="PF00156">
    <property type="entry name" value="Pribosyltran"/>
    <property type="match status" value="1"/>
</dbReference>
<gene>
    <name evidence="11" type="ORF">NW762_008353</name>
</gene>
<dbReference type="GO" id="GO:0004631">
    <property type="term" value="F:phosphomevalonate kinase activity"/>
    <property type="evidence" value="ECO:0007669"/>
    <property type="project" value="InterPro"/>
</dbReference>
<evidence type="ECO:0000313" key="11">
    <source>
        <dbReference type="EMBL" id="KAJ4258206.1"/>
    </source>
</evidence>
<dbReference type="InterPro" id="IPR005919">
    <property type="entry name" value="Pmev_kin_anim"/>
</dbReference>
<accession>A0A9W8RXT2</accession>
<dbReference type="EMBL" id="JAOQAZ010000016">
    <property type="protein sequence ID" value="KAJ4258206.1"/>
    <property type="molecule type" value="Genomic_DNA"/>
</dbReference>
<name>A0A9W8RXT2_9HYPO</name>
<evidence type="ECO:0000256" key="2">
    <source>
        <dbReference type="ARBA" id="ARBA00004496"/>
    </source>
</evidence>
<evidence type="ECO:0000256" key="3">
    <source>
        <dbReference type="ARBA" id="ARBA00004659"/>
    </source>
</evidence>
<dbReference type="Pfam" id="PF04275">
    <property type="entry name" value="P-mevalo_kinase"/>
    <property type="match status" value="1"/>
</dbReference>
<evidence type="ECO:0000256" key="6">
    <source>
        <dbReference type="ARBA" id="ARBA00022490"/>
    </source>
</evidence>
<keyword evidence="6" id="KW-0963">Cytoplasm</keyword>
<comment type="catalytic activity">
    <reaction evidence="1">
        <text>AMP + diphosphate = 5-phospho-alpha-D-ribose 1-diphosphate + adenine</text>
        <dbReference type="Rhea" id="RHEA:16609"/>
        <dbReference type="ChEBI" id="CHEBI:16708"/>
        <dbReference type="ChEBI" id="CHEBI:33019"/>
        <dbReference type="ChEBI" id="CHEBI:58017"/>
        <dbReference type="ChEBI" id="CHEBI:456215"/>
        <dbReference type="EC" id="2.4.2.7"/>
    </reaction>
</comment>
<dbReference type="InterPro" id="IPR029057">
    <property type="entry name" value="PRTase-like"/>
</dbReference>
<evidence type="ECO:0000256" key="8">
    <source>
        <dbReference type="ARBA" id="ARBA00022679"/>
    </source>
</evidence>
<reference evidence="11" key="1">
    <citation type="submission" date="2022-09" db="EMBL/GenBank/DDBJ databases">
        <title>Fusarium specimens isolated from Avocado Roots.</title>
        <authorList>
            <person name="Stajich J."/>
            <person name="Roper C."/>
            <person name="Heimlech-Rivalta G."/>
        </authorList>
    </citation>
    <scope>NUCLEOTIDE SEQUENCE</scope>
    <source>
        <strain evidence="11">CF00136</strain>
    </source>
</reference>